<dbReference type="VEuPathDB" id="FungiDB:RO3G_04895"/>
<name>I1BVG0_RHIO9</name>
<dbReference type="AlphaFoldDB" id="I1BVG0"/>
<evidence type="ECO:0000313" key="2">
    <source>
        <dbReference type="Proteomes" id="UP000009138"/>
    </source>
</evidence>
<organism evidence="1 2">
    <name type="scientific">Rhizopus delemar (strain RA 99-880 / ATCC MYA-4621 / FGSC 9543 / NRRL 43880)</name>
    <name type="common">Mucormycosis agent</name>
    <name type="synonym">Rhizopus arrhizus var. delemar</name>
    <dbReference type="NCBI Taxonomy" id="246409"/>
    <lineage>
        <taxon>Eukaryota</taxon>
        <taxon>Fungi</taxon>
        <taxon>Fungi incertae sedis</taxon>
        <taxon>Mucoromycota</taxon>
        <taxon>Mucoromycotina</taxon>
        <taxon>Mucoromycetes</taxon>
        <taxon>Mucorales</taxon>
        <taxon>Mucorineae</taxon>
        <taxon>Rhizopodaceae</taxon>
        <taxon>Rhizopus</taxon>
    </lineage>
</organism>
<protein>
    <submittedName>
        <fullName evidence="1">Uncharacterized protein</fullName>
    </submittedName>
</protein>
<evidence type="ECO:0000313" key="1">
    <source>
        <dbReference type="EMBL" id="EIE80190.1"/>
    </source>
</evidence>
<keyword evidence="2" id="KW-1185">Reference proteome</keyword>
<gene>
    <name evidence="1" type="ORF">RO3G_04895</name>
</gene>
<dbReference type="GeneID" id="93611866"/>
<dbReference type="InParanoid" id="I1BVG0"/>
<dbReference type="RefSeq" id="XP_067515586.1">
    <property type="nucleotide sequence ID" value="XM_067659485.1"/>
</dbReference>
<dbReference type="Proteomes" id="UP000009138">
    <property type="component" value="Unassembled WGS sequence"/>
</dbReference>
<accession>I1BVG0</accession>
<proteinExistence type="predicted"/>
<dbReference type="EMBL" id="CH476734">
    <property type="protein sequence ID" value="EIE80190.1"/>
    <property type="molecule type" value="Genomic_DNA"/>
</dbReference>
<reference evidence="1 2" key="1">
    <citation type="journal article" date="2009" name="PLoS Genet.">
        <title>Genomic analysis of the basal lineage fungus Rhizopus oryzae reveals a whole-genome duplication.</title>
        <authorList>
            <person name="Ma L.-J."/>
            <person name="Ibrahim A.S."/>
            <person name="Skory C."/>
            <person name="Grabherr M.G."/>
            <person name="Burger G."/>
            <person name="Butler M."/>
            <person name="Elias M."/>
            <person name="Idnurm A."/>
            <person name="Lang B.F."/>
            <person name="Sone T."/>
            <person name="Abe A."/>
            <person name="Calvo S.E."/>
            <person name="Corrochano L.M."/>
            <person name="Engels R."/>
            <person name="Fu J."/>
            <person name="Hansberg W."/>
            <person name="Kim J.-M."/>
            <person name="Kodira C.D."/>
            <person name="Koehrsen M.J."/>
            <person name="Liu B."/>
            <person name="Miranda-Saavedra D."/>
            <person name="O'Leary S."/>
            <person name="Ortiz-Castellanos L."/>
            <person name="Poulter R."/>
            <person name="Rodriguez-Romero J."/>
            <person name="Ruiz-Herrera J."/>
            <person name="Shen Y.-Q."/>
            <person name="Zeng Q."/>
            <person name="Galagan J."/>
            <person name="Birren B.W."/>
            <person name="Cuomo C.A."/>
            <person name="Wickes B.L."/>
        </authorList>
    </citation>
    <scope>NUCLEOTIDE SEQUENCE [LARGE SCALE GENOMIC DNA]</scope>
    <source>
        <strain evidence="2">RA 99-880 / ATCC MYA-4621 / FGSC 9543 / NRRL 43880</strain>
    </source>
</reference>
<sequence length="39" mass="4613">MRVEYKQASSSIRRALLQPSLEEDMVLLLFSKILYTRNL</sequence>